<proteinExistence type="predicted"/>
<dbReference type="PROSITE" id="PS50850">
    <property type="entry name" value="MFS"/>
    <property type="match status" value="1"/>
</dbReference>
<keyword evidence="3" id="KW-1003">Cell membrane</keyword>
<evidence type="ECO:0000256" key="3">
    <source>
        <dbReference type="ARBA" id="ARBA00022475"/>
    </source>
</evidence>
<feature type="transmembrane region" description="Helical" evidence="7">
    <location>
        <begin position="133"/>
        <end position="153"/>
    </location>
</feature>
<keyword evidence="5 7" id="KW-1133">Transmembrane helix</keyword>
<feature type="transmembrane region" description="Helical" evidence="7">
    <location>
        <begin position="221"/>
        <end position="242"/>
    </location>
</feature>
<keyword evidence="2" id="KW-0813">Transport</keyword>
<dbReference type="SUPFAM" id="SSF103473">
    <property type="entry name" value="MFS general substrate transporter"/>
    <property type="match status" value="1"/>
</dbReference>
<keyword evidence="4 7" id="KW-0812">Transmembrane</keyword>
<dbReference type="PANTHER" id="PTHR42718">
    <property type="entry name" value="MAJOR FACILITATOR SUPERFAMILY MULTIDRUG TRANSPORTER MFSC"/>
    <property type="match status" value="1"/>
</dbReference>
<evidence type="ECO:0000313" key="10">
    <source>
        <dbReference type="Proteomes" id="UP000325161"/>
    </source>
</evidence>
<dbReference type="KEGG" id="pacr:FXN63_02960"/>
<dbReference type="AlphaFoldDB" id="A0A5C0ASE4"/>
<dbReference type="Pfam" id="PF07690">
    <property type="entry name" value="MFS_1"/>
    <property type="match status" value="1"/>
</dbReference>
<dbReference type="Gene3D" id="1.20.1720.10">
    <property type="entry name" value="Multidrug resistance protein D"/>
    <property type="match status" value="1"/>
</dbReference>
<feature type="transmembrane region" description="Helical" evidence="7">
    <location>
        <begin position="46"/>
        <end position="63"/>
    </location>
</feature>
<keyword evidence="6 7" id="KW-0472">Membrane</keyword>
<dbReference type="GO" id="GO:0005886">
    <property type="term" value="C:plasma membrane"/>
    <property type="evidence" value="ECO:0007669"/>
    <property type="project" value="UniProtKB-SubCell"/>
</dbReference>
<evidence type="ECO:0000256" key="4">
    <source>
        <dbReference type="ARBA" id="ARBA00022692"/>
    </source>
</evidence>
<feature type="transmembrane region" description="Helical" evidence="7">
    <location>
        <begin position="100"/>
        <end position="121"/>
    </location>
</feature>
<dbReference type="CDD" id="cd17321">
    <property type="entry name" value="MFS_MMR_MDR_like"/>
    <property type="match status" value="1"/>
</dbReference>
<feature type="transmembrane region" description="Helical" evidence="7">
    <location>
        <begin position="399"/>
        <end position="419"/>
    </location>
</feature>
<reference evidence="9 10" key="1">
    <citation type="submission" date="2019-08" db="EMBL/GenBank/DDBJ databases">
        <title>Amphibian skin-associated Pigmentiphaga: genome sequence and occurrence across geography and hosts.</title>
        <authorList>
            <person name="Bletz M.C."/>
            <person name="Bunk B."/>
            <person name="Sproeer C."/>
            <person name="Biwer P."/>
            <person name="Reiter S."/>
            <person name="Rabemananjara F.C.E."/>
            <person name="Schulz S."/>
            <person name="Overmann J."/>
            <person name="Vences M."/>
        </authorList>
    </citation>
    <scope>NUCLEOTIDE SEQUENCE [LARGE SCALE GENOMIC DNA]</scope>
    <source>
        <strain evidence="9 10">Mada1488</strain>
    </source>
</reference>
<dbReference type="Proteomes" id="UP000325161">
    <property type="component" value="Chromosome"/>
</dbReference>
<feature type="transmembrane region" description="Helical" evidence="7">
    <location>
        <begin position="7"/>
        <end position="31"/>
    </location>
</feature>
<feature type="transmembrane region" description="Helical" evidence="7">
    <location>
        <begin position="195"/>
        <end position="215"/>
    </location>
</feature>
<keyword evidence="10" id="KW-1185">Reference proteome</keyword>
<feature type="transmembrane region" description="Helical" evidence="7">
    <location>
        <begin position="464"/>
        <end position="485"/>
    </location>
</feature>
<protein>
    <submittedName>
        <fullName evidence="9">MFS transporter</fullName>
    </submittedName>
</protein>
<dbReference type="RefSeq" id="WP_148812695.1">
    <property type="nucleotide sequence ID" value="NZ_CP043046.1"/>
</dbReference>
<feature type="transmembrane region" description="Helical" evidence="7">
    <location>
        <begin position="263"/>
        <end position="284"/>
    </location>
</feature>
<feature type="transmembrane region" description="Helical" evidence="7">
    <location>
        <begin position="356"/>
        <end position="379"/>
    </location>
</feature>
<dbReference type="InterPro" id="IPR020846">
    <property type="entry name" value="MFS_dom"/>
</dbReference>
<accession>A0A5C0ASE4</accession>
<evidence type="ECO:0000313" key="9">
    <source>
        <dbReference type="EMBL" id="QEI04915.1"/>
    </source>
</evidence>
<evidence type="ECO:0000256" key="1">
    <source>
        <dbReference type="ARBA" id="ARBA00004651"/>
    </source>
</evidence>
<feature type="transmembrane region" description="Helical" evidence="7">
    <location>
        <begin position="159"/>
        <end position="183"/>
    </location>
</feature>
<dbReference type="GO" id="GO:0022857">
    <property type="term" value="F:transmembrane transporter activity"/>
    <property type="evidence" value="ECO:0007669"/>
    <property type="project" value="InterPro"/>
</dbReference>
<dbReference type="EMBL" id="CP043046">
    <property type="protein sequence ID" value="QEI04915.1"/>
    <property type="molecule type" value="Genomic_DNA"/>
</dbReference>
<gene>
    <name evidence="9" type="ORF">FXN63_02960</name>
</gene>
<feature type="transmembrane region" description="Helical" evidence="7">
    <location>
        <begin position="328"/>
        <end position="350"/>
    </location>
</feature>
<dbReference type="Gene3D" id="1.20.1250.20">
    <property type="entry name" value="MFS general substrate transporter like domains"/>
    <property type="match status" value="1"/>
</dbReference>
<organism evidence="9 10">
    <name type="scientific">Pigmentiphaga aceris</name>
    <dbReference type="NCBI Taxonomy" id="1940612"/>
    <lineage>
        <taxon>Bacteria</taxon>
        <taxon>Pseudomonadati</taxon>
        <taxon>Pseudomonadota</taxon>
        <taxon>Betaproteobacteria</taxon>
        <taxon>Burkholderiales</taxon>
        <taxon>Alcaligenaceae</taxon>
        <taxon>Pigmentiphaga</taxon>
    </lineage>
</organism>
<comment type="subcellular location">
    <subcellularLocation>
        <location evidence="1">Cell membrane</location>
        <topology evidence="1">Multi-pass membrane protein</topology>
    </subcellularLocation>
</comment>
<feature type="domain" description="Major facilitator superfamily (MFS) profile" evidence="8">
    <location>
        <begin position="9"/>
        <end position="490"/>
    </location>
</feature>
<sequence length="503" mass="51464">MQSQNRWLVLAVVSAALLLIVVDMTVLYTALPRLTHDLHASTSEKLWIINAYALVVSGLLLGMGTLGDRLGHKRLFMAGLGVFGLASLAAAYAPSASLLVVARGFLGVGAAMMMPATLSIIRVTFEDERERGFAIGIWAAVASGGAALGPIIGGALLEHFWWGSVFLINVPIVLLALPLTWRLIPARPGDASRPWDLTGSVQVMIGLIGCAYAIKEAGKRAPSWTAAAIAAVIGIAALAWFARSQRRSTHPLIDFSMFRSSTFSSAVVAAVVAAAALIGMQLALTQNLQLVLDKTPLQAALFMLPLSIASFVSGPLAGRLLGRVPDGVFIATGLALAGAGMAGCVLLQHAPYAWQALALAVLGVGIGATITAASSTIMLGAPPERAGMAASIEEVSYELGGAIGVTLMGSLLSAVYAASFSAPTGVDASAASEGIDEALMLAQSLSGDAAAQLVLSAQAAFGNAFDAVMGTTAVLLLATALGVLWRNRKGSAHAASGKAAFPG</sequence>
<feature type="transmembrane region" description="Helical" evidence="7">
    <location>
        <begin position="75"/>
        <end position="94"/>
    </location>
</feature>
<dbReference type="InterPro" id="IPR036259">
    <property type="entry name" value="MFS_trans_sf"/>
</dbReference>
<evidence type="ECO:0000256" key="2">
    <source>
        <dbReference type="ARBA" id="ARBA00022448"/>
    </source>
</evidence>
<evidence type="ECO:0000256" key="7">
    <source>
        <dbReference type="SAM" id="Phobius"/>
    </source>
</evidence>
<dbReference type="InterPro" id="IPR011701">
    <property type="entry name" value="MFS"/>
</dbReference>
<feature type="transmembrane region" description="Helical" evidence="7">
    <location>
        <begin position="296"/>
        <end position="316"/>
    </location>
</feature>
<evidence type="ECO:0000256" key="6">
    <source>
        <dbReference type="ARBA" id="ARBA00023136"/>
    </source>
</evidence>
<name>A0A5C0ASE4_9BURK</name>
<evidence type="ECO:0000256" key="5">
    <source>
        <dbReference type="ARBA" id="ARBA00022989"/>
    </source>
</evidence>
<evidence type="ECO:0000259" key="8">
    <source>
        <dbReference type="PROSITE" id="PS50850"/>
    </source>
</evidence>
<dbReference type="PANTHER" id="PTHR42718:SF47">
    <property type="entry name" value="METHYL VIOLOGEN RESISTANCE PROTEIN SMVA"/>
    <property type="match status" value="1"/>
</dbReference>
<dbReference type="OrthoDB" id="9807274at2"/>